<keyword evidence="2" id="KW-0472">Membrane</keyword>
<feature type="region of interest" description="Disordered" evidence="1">
    <location>
        <begin position="191"/>
        <end position="222"/>
    </location>
</feature>
<accession>A0AAV9UTW2</accession>
<feature type="compositionally biased region" description="Basic and acidic residues" evidence="1">
    <location>
        <begin position="145"/>
        <end position="158"/>
    </location>
</feature>
<protein>
    <submittedName>
        <fullName evidence="3">Uncharacterized protein</fullName>
    </submittedName>
</protein>
<feature type="region of interest" description="Disordered" evidence="1">
    <location>
        <begin position="139"/>
        <end position="158"/>
    </location>
</feature>
<keyword evidence="2" id="KW-0812">Transmembrane</keyword>
<dbReference type="AlphaFoldDB" id="A0AAV9UTW2"/>
<evidence type="ECO:0000313" key="4">
    <source>
        <dbReference type="Proteomes" id="UP001373714"/>
    </source>
</evidence>
<name>A0AAV9UTW2_9PEZI</name>
<dbReference type="EMBL" id="JAVHNS010000007">
    <property type="protein sequence ID" value="KAK6349325.1"/>
    <property type="molecule type" value="Genomic_DNA"/>
</dbReference>
<keyword evidence="4" id="KW-1185">Reference proteome</keyword>
<reference evidence="3 4" key="1">
    <citation type="submission" date="2019-10" db="EMBL/GenBank/DDBJ databases">
        <authorList>
            <person name="Palmer J.M."/>
        </authorList>
    </citation>
    <scope>NUCLEOTIDE SEQUENCE [LARGE SCALE GENOMIC DNA]</scope>
    <source>
        <strain evidence="3 4">TWF730</strain>
    </source>
</reference>
<evidence type="ECO:0000256" key="1">
    <source>
        <dbReference type="SAM" id="MobiDB-lite"/>
    </source>
</evidence>
<gene>
    <name evidence="3" type="ORF">TWF730_010074</name>
</gene>
<organism evidence="3 4">
    <name type="scientific">Orbilia blumenaviensis</name>
    <dbReference type="NCBI Taxonomy" id="1796055"/>
    <lineage>
        <taxon>Eukaryota</taxon>
        <taxon>Fungi</taxon>
        <taxon>Dikarya</taxon>
        <taxon>Ascomycota</taxon>
        <taxon>Pezizomycotina</taxon>
        <taxon>Orbiliomycetes</taxon>
        <taxon>Orbiliales</taxon>
        <taxon>Orbiliaceae</taxon>
        <taxon>Orbilia</taxon>
    </lineage>
</organism>
<sequence>MPTLHFDLPYPIDKTPPSPIKISTTTLTLTSSTTSTLTTLLTTTLSIDIIHLEATGSPSLHPVNAHVPGLNPMSQYITSSANETILTNAIFSHPAIITWASLFCSFLLFAGLVFALQKIMRRVRARRWIRKTVQDLSTSTPNTECTKDETTAKDEKWDGNGDKKVHFENTRAYRGCEFINGSDLSLRANEGVDERSGSWSKRRDKRFSQGGIGRKKRLELPP</sequence>
<feature type="compositionally biased region" description="Basic residues" evidence="1">
    <location>
        <begin position="213"/>
        <end position="222"/>
    </location>
</feature>
<evidence type="ECO:0000313" key="3">
    <source>
        <dbReference type="EMBL" id="KAK6349325.1"/>
    </source>
</evidence>
<comment type="caution">
    <text evidence="3">The sequence shown here is derived from an EMBL/GenBank/DDBJ whole genome shotgun (WGS) entry which is preliminary data.</text>
</comment>
<dbReference type="Proteomes" id="UP001373714">
    <property type="component" value="Unassembled WGS sequence"/>
</dbReference>
<keyword evidence="2" id="KW-1133">Transmembrane helix</keyword>
<feature type="transmembrane region" description="Helical" evidence="2">
    <location>
        <begin position="96"/>
        <end position="116"/>
    </location>
</feature>
<proteinExistence type="predicted"/>
<evidence type="ECO:0000256" key="2">
    <source>
        <dbReference type="SAM" id="Phobius"/>
    </source>
</evidence>